<evidence type="ECO:0000259" key="5">
    <source>
        <dbReference type="Pfam" id="PF25137"/>
    </source>
</evidence>
<dbReference type="InterPro" id="IPR039697">
    <property type="entry name" value="Alcohol_dehydrogenase_Fe"/>
</dbReference>
<dbReference type="Proteomes" id="UP000216752">
    <property type="component" value="Chromosome"/>
</dbReference>
<keyword evidence="3" id="KW-0520">NAD</keyword>
<feature type="domain" description="Alcohol dehydrogenase iron-type/glycerol dehydrogenase GldA" evidence="4">
    <location>
        <begin position="9"/>
        <end position="162"/>
    </location>
</feature>
<keyword evidence="2 6" id="KW-0560">Oxidoreductase</keyword>
<dbReference type="Pfam" id="PF00465">
    <property type="entry name" value="Fe-ADH"/>
    <property type="match status" value="1"/>
</dbReference>
<name>A0ABZ3ITD7_9FIRM</name>
<dbReference type="EMBL" id="CP155573">
    <property type="protein sequence ID" value="XFO68638.1"/>
    <property type="molecule type" value="Genomic_DNA"/>
</dbReference>
<evidence type="ECO:0000256" key="1">
    <source>
        <dbReference type="ARBA" id="ARBA00007358"/>
    </source>
</evidence>
<evidence type="ECO:0000313" key="6">
    <source>
        <dbReference type="EMBL" id="XFO68638.1"/>
    </source>
</evidence>
<dbReference type="Pfam" id="PF25137">
    <property type="entry name" value="ADH_Fe_C"/>
    <property type="match status" value="1"/>
</dbReference>
<dbReference type="PROSITE" id="PS00913">
    <property type="entry name" value="ADH_IRON_1"/>
    <property type="match status" value="1"/>
</dbReference>
<dbReference type="PANTHER" id="PTHR11496">
    <property type="entry name" value="ALCOHOL DEHYDROGENASE"/>
    <property type="match status" value="1"/>
</dbReference>
<protein>
    <submittedName>
        <fullName evidence="6">Alcohol dehydrogenase 2</fullName>
        <ecNumber evidence="6">1.1.1.1</ecNumber>
    </submittedName>
</protein>
<reference evidence="6" key="1">
    <citation type="submission" date="2024-05" db="EMBL/GenBank/DDBJ databases">
        <title>Isolation and characterization of Sporomusa carbonis sp. nov., a carboxydotrophic hydrogenogen in the genus of Sporomusa isolated from a charcoal burning pile.</title>
        <authorList>
            <person name="Boeer T."/>
            <person name="Rosenbaum F."/>
            <person name="Eysell L."/>
            <person name="Mueller V."/>
            <person name="Daniel R."/>
            <person name="Poehlein A."/>
        </authorList>
    </citation>
    <scope>NUCLEOTIDE SEQUENCE [LARGE SCALE GENOMIC DNA]</scope>
    <source>
        <strain evidence="6">DSM 10669</strain>
    </source>
</reference>
<dbReference type="CDD" id="cd08180">
    <property type="entry name" value="PDD"/>
    <property type="match status" value="1"/>
</dbReference>
<evidence type="ECO:0000256" key="3">
    <source>
        <dbReference type="ARBA" id="ARBA00023027"/>
    </source>
</evidence>
<accession>A0ABZ3ITD7</accession>
<sequence length="378" mass="41232">MKEFVLKPKIYFNEGSMEFLKAIDGACAFIISDSVMEKLGYLQKTIDYLNETGIKSVVFTDVRPDPDVQVIAQGMKRYLETHADTIVALGGGSVIDAAKGILYSLWQFRKAAGEEFKKPLFIAIPSTSGTGSEVTNFAVITAEGEKVCIVDERIAPDIAILDATCIQHVPQSVIADTGIDALVHAIEAYVSTAATDCTDALAEKAVQLIFANLSNLYKDVTDSCARERIQNASCIAGMAFTNANLGINHSLAHALGATFHISHGRSNALLLSAVIEYNANLNSHTSRYVAEKYAKLAAILQLPARTFREGTINFMQAIKDLKKSLGIPNGIRELGIDKSQFENELTTMVELALHDRCTPTNPRQSSREDMIGIYQKSF</sequence>
<dbReference type="RefSeq" id="WP_094607005.1">
    <property type="nucleotide sequence ID" value="NZ_CP155573.1"/>
</dbReference>
<dbReference type="GO" id="GO:0004022">
    <property type="term" value="F:alcohol dehydrogenase (NAD+) activity"/>
    <property type="evidence" value="ECO:0007669"/>
    <property type="project" value="UniProtKB-EC"/>
</dbReference>
<dbReference type="Gene3D" id="3.40.50.1970">
    <property type="match status" value="1"/>
</dbReference>
<evidence type="ECO:0000259" key="4">
    <source>
        <dbReference type="Pfam" id="PF00465"/>
    </source>
</evidence>
<dbReference type="InterPro" id="IPR018211">
    <property type="entry name" value="ADH_Fe_CS"/>
</dbReference>
<comment type="similarity">
    <text evidence="1">Belongs to the iron-containing alcohol dehydrogenase family.</text>
</comment>
<evidence type="ECO:0000313" key="7">
    <source>
        <dbReference type="Proteomes" id="UP000216752"/>
    </source>
</evidence>
<dbReference type="SUPFAM" id="SSF56796">
    <property type="entry name" value="Dehydroquinate synthase-like"/>
    <property type="match status" value="1"/>
</dbReference>
<gene>
    <name evidence="6" type="primary">adhB_2</name>
    <name evidence="6" type="ORF">SPSIL_048610</name>
</gene>
<evidence type="ECO:0000256" key="2">
    <source>
        <dbReference type="ARBA" id="ARBA00023002"/>
    </source>
</evidence>
<dbReference type="InterPro" id="IPR056798">
    <property type="entry name" value="ADH_Fe_C"/>
</dbReference>
<dbReference type="EC" id="1.1.1.1" evidence="6"/>
<dbReference type="InterPro" id="IPR001670">
    <property type="entry name" value="ADH_Fe/GldA"/>
</dbReference>
<keyword evidence="7" id="KW-1185">Reference proteome</keyword>
<dbReference type="Gene3D" id="1.20.1090.10">
    <property type="entry name" value="Dehydroquinate synthase-like - alpha domain"/>
    <property type="match status" value="1"/>
</dbReference>
<dbReference type="PANTHER" id="PTHR11496:SF102">
    <property type="entry name" value="ALCOHOL DEHYDROGENASE 4"/>
    <property type="match status" value="1"/>
</dbReference>
<organism evidence="6 7">
    <name type="scientific">Sporomusa silvacetica DSM 10669</name>
    <dbReference type="NCBI Taxonomy" id="1123289"/>
    <lineage>
        <taxon>Bacteria</taxon>
        <taxon>Bacillati</taxon>
        <taxon>Bacillota</taxon>
        <taxon>Negativicutes</taxon>
        <taxon>Selenomonadales</taxon>
        <taxon>Sporomusaceae</taxon>
        <taxon>Sporomusa</taxon>
    </lineage>
</organism>
<proteinExistence type="inferred from homology"/>
<feature type="domain" description="Fe-containing alcohol dehydrogenase-like C-terminal" evidence="5">
    <location>
        <begin position="175"/>
        <end position="377"/>
    </location>
</feature>